<dbReference type="GO" id="GO:0006979">
    <property type="term" value="P:response to oxidative stress"/>
    <property type="evidence" value="ECO:0007669"/>
    <property type="project" value="InterPro"/>
</dbReference>
<dbReference type="Pfam" id="PF03098">
    <property type="entry name" value="An_peroxidase"/>
    <property type="match status" value="1"/>
</dbReference>
<dbReference type="PROSITE" id="PS50292">
    <property type="entry name" value="PEROXIDASE_3"/>
    <property type="match status" value="1"/>
</dbReference>
<dbReference type="InterPro" id="IPR010255">
    <property type="entry name" value="Haem_peroxidase_sf"/>
</dbReference>
<accession>A0A2S2Q9K0</accession>
<keyword evidence="1 2" id="KW-0560">Oxidoreductase</keyword>
<dbReference type="PANTHER" id="PTHR11475">
    <property type="entry name" value="OXIDASE/PEROXIDASE"/>
    <property type="match status" value="1"/>
</dbReference>
<dbReference type="GO" id="GO:0020037">
    <property type="term" value="F:heme binding"/>
    <property type="evidence" value="ECO:0007669"/>
    <property type="project" value="InterPro"/>
</dbReference>
<proteinExistence type="predicted"/>
<evidence type="ECO:0000313" key="2">
    <source>
        <dbReference type="EMBL" id="MBY74406.1"/>
    </source>
</evidence>
<dbReference type="Gene3D" id="1.10.640.10">
    <property type="entry name" value="Haem peroxidase domain superfamily, animal type"/>
    <property type="match status" value="1"/>
</dbReference>
<dbReference type="InterPro" id="IPR019791">
    <property type="entry name" value="Haem_peroxidase_animal"/>
</dbReference>
<sequence>MIALDHCQDENSPTECEAAIKVSPDDPVYGKYNLTILKFMRLVTSANYSCPLIPNTILNQNTHYIDASNVYGSDSKLAKYLRFFKKGKLLNQMIRKEEYCPQDLSKIFKNGNHTQMSIAFLADILAAMKYLL</sequence>
<dbReference type="EMBL" id="GGMS01005203">
    <property type="protein sequence ID" value="MBY74406.1"/>
    <property type="molecule type" value="Transcribed_RNA"/>
</dbReference>
<protein>
    <submittedName>
        <fullName evidence="2">Chorion peroxidase</fullName>
    </submittedName>
</protein>
<evidence type="ECO:0000256" key="1">
    <source>
        <dbReference type="ARBA" id="ARBA00022559"/>
    </source>
</evidence>
<keyword evidence="1 2" id="KW-0575">Peroxidase</keyword>
<reference evidence="2" key="1">
    <citation type="submission" date="2018-04" db="EMBL/GenBank/DDBJ databases">
        <title>Transcriptome assembly of Sipha flava.</title>
        <authorList>
            <person name="Scully E.D."/>
            <person name="Geib S.M."/>
            <person name="Palmer N.A."/>
            <person name="Koch K."/>
            <person name="Bradshaw J."/>
            <person name="Heng-Moss T."/>
            <person name="Sarath G."/>
        </authorList>
    </citation>
    <scope>NUCLEOTIDE SEQUENCE</scope>
</reference>
<dbReference type="SUPFAM" id="SSF48113">
    <property type="entry name" value="Heme-dependent peroxidases"/>
    <property type="match status" value="1"/>
</dbReference>
<dbReference type="GO" id="GO:0004601">
    <property type="term" value="F:peroxidase activity"/>
    <property type="evidence" value="ECO:0007669"/>
    <property type="project" value="UniProtKB-KW"/>
</dbReference>
<dbReference type="AlphaFoldDB" id="A0A2S2Q9K0"/>
<dbReference type="InterPro" id="IPR037120">
    <property type="entry name" value="Haem_peroxidase_sf_animal"/>
</dbReference>
<gene>
    <name evidence="2" type="primary">pxt_6</name>
    <name evidence="2" type="ORF">g.101858</name>
</gene>
<organism evidence="2">
    <name type="scientific">Sipha flava</name>
    <name type="common">yellow sugarcane aphid</name>
    <dbReference type="NCBI Taxonomy" id="143950"/>
    <lineage>
        <taxon>Eukaryota</taxon>
        <taxon>Metazoa</taxon>
        <taxon>Ecdysozoa</taxon>
        <taxon>Arthropoda</taxon>
        <taxon>Hexapoda</taxon>
        <taxon>Insecta</taxon>
        <taxon>Pterygota</taxon>
        <taxon>Neoptera</taxon>
        <taxon>Paraneoptera</taxon>
        <taxon>Hemiptera</taxon>
        <taxon>Sternorrhyncha</taxon>
        <taxon>Aphidomorpha</taxon>
        <taxon>Aphidoidea</taxon>
        <taxon>Aphididae</taxon>
        <taxon>Sipha</taxon>
    </lineage>
</organism>
<dbReference type="PANTHER" id="PTHR11475:SF134">
    <property type="entry name" value="LD42267P"/>
    <property type="match status" value="1"/>
</dbReference>
<name>A0A2S2Q9K0_9HEMI</name>